<protein>
    <submittedName>
        <fullName evidence="2">Class II D-tagatose-bisphosphate aldolase non-catalytic subunit</fullName>
    </submittedName>
</protein>
<dbReference type="InterPro" id="IPR013785">
    <property type="entry name" value="Aldolase_TIM"/>
</dbReference>
<dbReference type="EMBL" id="CP151767">
    <property type="protein sequence ID" value="WZU67640.1"/>
    <property type="molecule type" value="Genomic_DNA"/>
</dbReference>
<accession>A0AAN0M9V2</accession>
<reference evidence="2" key="1">
    <citation type="submission" date="2024-08" db="EMBL/GenBank/DDBJ databases">
        <title>Phylogenomic analyses of a clade within the roseobacter group suggest taxonomic reassignments of species of the genera Aestuariivita, Citreicella, Loktanella, Nautella, Pelagibaca, Ruegeria, Thalassobius, Thiobacimonas and Tropicibacter, and the proposal o.</title>
        <authorList>
            <person name="Jeon C.O."/>
        </authorList>
    </citation>
    <scope>NUCLEOTIDE SEQUENCE</scope>
    <source>
        <strain evidence="2">SS1-5</strain>
    </source>
</reference>
<organism evidence="2 3">
    <name type="scientific">Yoonia rhodophyticola</name>
    <dbReference type="NCBI Taxonomy" id="3137370"/>
    <lineage>
        <taxon>Bacteria</taxon>
        <taxon>Pseudomonadati</taxon>
        <taxon>Pseudomonadota</taxon>
        <taxon>Alphaproteobacteria</taxon>
        <taxon>Rhodobacterales</taxon>
        <taxon>Paracoccaceae</taxon>
        <taxon>Yoonia</taxon>
    </lineage>
</organism>
<comment type="pathway">
    <text evidence="1">Carbohydrate metabolism.</text>
</comment>
<dbReference type="SUPFAM" id="SSF51569">
    <property type="entry name" value="Aldolase"/>
    <property type="match status" value="1"/>
</dbReference>
<dbReference type="GO" id="GO:0005975">
    <property type="term" value="P:carbohydrate metabolic process"/>
    <property type="evidence" value="ECO:0007669"/>
    <property type="project" value="InterPro"/>
</dbReference>
<dbReference type="GO" id="GO:0005886">
    <property type="term" value="C:plasma membrane"/>
    <property type="evidence" value="ECO:0007669"/>
    <property type="project" value="TreeGrafter"/>
</dbReference>
<name>A0AAN0M9V2_9RHOB</name>
<sequence>MTMLDDIIRANRAGHGPALPSVCSAHPDVLTAALLLAETLDRPLLVEATSNQVNHSGGYTGQTPADFIASLRTQSDGLGVAPERLIFGGDHLGPQAWKDQPADRAMAEAKLMIRAYVQAGFTKIHLDCSEGCSGEAAALPDGPAAARAAELAQVAEDAAPDPGALRYVIGTEVPPPGGARHDDEGIAPTPPDRAAATMRAHADAFDALGLQDAFARVRGLVVQPGLEFAPAHIDHFPMDGADDLSTMLGPYPDLCFEAHSTDYQKPEVFPELGRRNFAILKVGPALTFAWREAVYALSHADIWRVGGPHLSLLMEDIMTKTPGYWEGHYHGTPADQRIMRHFGYADRIRYYWTNEAVMQAVADIKSRIDAAPAPAPLLAQYLPAATLARARTLDLPPATAILVAHVQQALLPYFGDPTAC</sequence>
<evidence type="ECO:0000256" key="1">
    <source>
        <dbReference type="ARBA" id="ARBA00005007"/>
    </source>
</evidence>
<evidence type="ECO:0000313" key="3">
    <source>
        <dbReference type="Proteomes" id="UP001470809"/>
    </source>
</evidence>
<dbReference type="Gene3D" id="1.10.400.20">
    <property type="entry name" value="putative tagatose 6-phosphate kinase domain like"/>
    <property type="match status" value="1"/>
</dbReference>
<dbReference type="AlphaFoldDB" id="A0AAN0M9V2"/>
<dbReference type="KEGG" id="yrh:AABB31_22475"/>
<proteinExistence type="predicted"/>
<dbReference type="PANTHER" id="PTHR32502:SF2">
    <property type="entry name" value="D-TAGATOSE-1,6-BISPHOSPHATE ALDOLASE SUBUNIT KBAZ"/>
    <property type="match status" value="1"/>
</dbReference>
<dbReference type="PANTHER" id="PTHR32502">
    <property type="entry name" value="N-ACETYLGALACTOSAMINE PERMEASE II COMPONENT-RELATED"/>
    <property type="match status" value="1"/>
</dbReference>
<dbReference type="RefSeq" id="WP_342076950.1">
    <property type="nucleotide sequence ID" value="NZ_CP151767.2"/>
</dbReference>
<keyword evidence="3" id="KW-1185">Reference proteome</keyword>
<gene>
    <name evidence="2" type="ORF">AABB31_22475</name>
</gene>
<dbReference type="InterPro" id="IPR012062">
    <property type="entry name" value="GatZ/KbaZ-like"/>
</dbReference>
<evidence type="ECO:0000313" key="2">
    <source>
        <dbReference type="EMBL" id="WZU67640.1"/>
    </source>
</evidence>
<dbReference type="InterPro" id="IPR050303">
    <property type="entry name" value="GatZ_KbaZ_carbometab"/>
</dbReference>
<dbReference type="PIRSF" id="PIRSF009264">
    <property type="entry name" value="TagBP_ald_AgaZ"/>
    <property type="match status" value="1"/>
</dbReference>
<dbReference type="Proteomes" id="UP001470809">
    <property type="component" value="Chromosome"/>
</dbReference>
<dbReference type="Gene3D" id="3.20.20.70">
    <property type="entry name" value="Aldolase class I"/>
    <property type="match status" value="1"/>
</dbReference>
<dbReference type="GO" id="GO:0009401">
    <property type="term" value="P:phosphoenolpyruvate-dependent sugar phosphotransferase system"/>
    <property type="evidence" value="ECO:0007669"/>
    <property type="project" value="TreeGrafter"/>
</dbReference>
<dbReference type="Pfam" id="PF08013">
    <property type="entry name" value="GatZ_KbaZ-like"/>
    <property type="match status" value="1"/>
</dbReference>